<dbReference type="GO" id="GO:0016853">
    <property type="term" value="F:isomerase activity"/>
    <property type="evidence" value="ECO:0007669"/>
    <property type="project" value="UniProtKB-KW"/>
</dbReference>
<dbReference type="SUPFAM" id="SSF55331">
    <property type="entry name" value="Tautomerase/MIF"/>
    <property type="match status" value="1"/>
</dbReference>
<dbReference type="InterPro" id="IPR014347">
    <property type="entry name" value="Tautomerase/MIF_sf"/>
</dbReference>
<feature type="domain" description="4-oxalocrotonate tautomerase-like" evidence="2">
    <location>
        <begin position="2"/>
        <end position="40"/>
    </location>
</feature>
<comment type="caution">
    <text evidence="3">The sequence shown here is derived from an EMBL/GenBank/DDBJ whole genome shotgun (WGS) entry which is preliminary data.</text>
</comment>
<sequence length="44" mass="5012">MKEITDALEKAYKLPRHTYIVLIKEDSPNNVGVGGELVIDREKK</sequence>
<protein>
    <recommendedName>
        <fullName evidence="2">4-oxalocrotonate tautomerase-like domain-containing protein</fullName>
    </recommendedName>
</protein>
<accession>A0A0F9PM83</accession>
<dbReference type="Pfam" id="PF01361">
    <property type="entry name" value="Tautomerase"/>
    <property type="match status" value="1"/>
</dbReference>
<gene>
    <name evidence="3" type="ORF">LCGC14_1199200</name>
</gene>
<evidence type="ECO:0000256" key="1">
    <source>
        <dbReference type="ARBA" id="ARBA00023235"/>
    </source>
</evidence>
<keyword evidence="1" id="KW-0413">Isomerase</keyword>
<dbReference type="InterPro" id="IPR004370">
    <property type="entry name" value="4-OT-like_dom"/>
</dbReference>
<organism evidence="3">
    <name type="scientific">marine sediment metagenome</name>
    <dbReference type="NCBI Taxonomy" id="412755"/>
    <lineage>
        <taxon>unclassified sequences</taxon>
        <taxon>metagenomes</taxon>
        <taxon>ecological metagenomes</taxon>
    </lineage>
</organism>
<evidence type="ECO:0000313" key="3">
    <source>
        <dbReference type="EMBL" id="KKM94352.1"/>
    </source>
</evidence>
<proteinExistence type="predicted"/>
<dbReference type="EMBL" id="LAZR01006151">
    <property type="protein sequence ID" value="KKM94352.1"/>
    <property type="molecule type" value="Genomic_DNA"/>
</dbReference>
<dbReference type="AlphaFoldDB" id="A0A0F9PM83"/>
<evidence type="ECO:0000259" key="2">
    <source>
        <dbReference type="Pfam" id="PF01361"/>
    </source>
</evidence>
<dbReference type="Gene3D" id="3.30.429.10">
    <property type="entry name" value="Macrophage Migration Inhibitory Factor"/>
    <property type="match status" value="1"/>
</dbReference>
<name>A0A0F9PM83_9ZZZZ</name>
<reference evidence="3" key="1">
    <citation type="journal article" date="2015" name="Nature">
        <title>Complex archaea that bridge the gap between prokaryotes and eukaryotes.</title>
        <authorList>
            <person name="Spang A."/>
            <person name="Saw J.H."/>
            <person name="Jorgensen S.L."/>
            <person name="Zaremba-Niedzwiedzka K."/>
            <person name="Martijn J."/>
            <person name="Lind A.E."/>
            <person name="van Eijk R."/>
            <person name="Schleper C."/>
            <person name="Guy L."/>
            <person name="Ettema T.J."/>
        </authorList>
    </citation>
    <scope>NUCLEOTIDE SEQUENCE</scope>
</reference>